<evidence type="ECO:0000313" key="5">
    <source>
        <dbReference type="Proteomes" id="UP000658656"/>
    </source>
</evidence>
<feature type="transmembrane region" description="Helical" evidence="2">
    <location>
        <begin position="151"/>
        <end position="172"/>
    </location>
</feature>
<evidence type="ECO:0000256" key="2">
    <source>
        <dbReference type="SAM" id="Phobius"/>
    </source>
</evidence>
<evidence type="ECO:0000313" key="4">
    <source>
        <dbReference type="EMBL" id="GHF35320.1"/>
    </source>
</evidence>
<proteinExistence type="predicted"/>
<organism evidence="4 5">
    <name type="scientific">Amycolatopsis bartoniae</name>
    <dbReference type="NCBI Taxonomy" id="941986"/>
    <lineage>
        <taxon>Bacteria</taxon>
        <taxon>Bacillati</taxon>
        <taxon>Actinomycetota</taxon>
        <taxon>Actinomycetes</taxon>
        <taxon>Pseudonocardiales</taxon>
        <taxon>Pseudonocardiaceae</taxon>
        <taxon>Amycolatopsis</taxon>
    </lineage>
</organism>
<keyword evidence="2" id="KW-0812">Transmembrane</keyword>
<dbReference type="InterPro" id="IPR027417">
    <property type="entry name" value="P-loop_NTPase"/>
</dbReference>
<name>A0A8H9IPX1_9PSEU</name>
<feature type="domain" description="YobI-like P-loop NTPase" evidence="3">
    <location>
        <begin position="56"/>
        <end position="431"/>
    </location>
</feature>
<dbReference type="AlphaFoldDB" id="A0A8H9IPX1"/>
<reference evidence="4" key="1">
    <citation type="journal article" date="2014" name="Int. J. Syst. Evol. Microbiol.">
        <title>Complete genome sequence of Corynebacterium casei LMG S-19264T (=DSM 44701T), isolated from a smear-ripened cheese.</title>
        <authorList>
            <consortium name="US DOE Joint Genome Institute (JGI-PGF)"/>
            <person name="Walter F."/>
            <person name="Albersmeier A."/>
            <person name="Kalinowski J."/>
            <person name="Ruckert C."/>
        </authorList>
    </citation>
    <scope>NUCLEOTIDE SEQUENCE</scope>
    <source>
        <strain evidence="4">CGMCC 4.7679</strain>
    </source>
</reference>
<feature type="transmembrane region" description="Helical" evidence="2">
    <location>
        <begin position="184"/>
        <end position="209"/>
    </location>
</feature>
<keyword evidence="5" id="KW-1185">Reference proteome</keyword>
<sequence length="1237" mass="138670">MTDTDVEHQQASDSAAGRHAVSDDPANTSASLANAPSSPRLQSLTSRYVAEQHETYLRHLREVTKDPKNRNIALTGRYGTGKSSVLDQFESENEHTTLRLTISTLGPTSKEESLTNRIQKELVKQLLYRAPPRKMRFSRFNRITPLSRTRAAIEASAAVGVLGLILWFLGWLPRVAGTGAGHHWLLRAAAGVGFAVLAIVVVTVLRLVIYGRFVISDVSAAGATVKLTRETSTYFDEYLEEIVYFFDENFPELVIFEDLDRFDDPHIFEALRELNTLLNNTSERVSRRTPLRFVYAIKDSLFERLGTDPETTPDAAAAETVRANRTKFFDVVIPIVPFLSHRNARELLDGLLKAGKLTEIDRDLVTLVAQHATDMRLLKNICNEYAVFAERLLASGKTAPGLTPSDLFALVVYKNFHLKDFEEIARRNSALDVLYDCRRDLVRAAINHCERRKRELLSAPGKHRAMADVANRLGRQLIEVGSALRSVSGWAGWPYLAFRVDSNRYSQNSVDSYEFWVTATRTGRIDVLATNDPSAGHENILIRLDQEQIRTLFPEATGADQWAVVDADTNREAIDQLDSDIRFLRGADFCDLAQVDRFTLPLEAGRATFADVIDTAMKSQLARELVKRGYLNRNFALYAAQFYGDFTGLDVANFIVQVVQPNRMEIDFDFKTPASIENLLKEVSRDFTRTVSAYNIEILDYLLEQRDIRGEEIIDTIVSNFGDHARQFLDAYLNSGSQRSRLAALLSRHPWSEVFTYLVRNENVPENIRSALVGAALQNARDGKAYELGTGFRDFVTANYRDMDAFTSHQPAEVADTIVSLIKRAQIILPELAGLAEAIRVRVVREHLYQLTGDNLRVALGGTEDISLDQVHKNADVYELCRLRPEEYFAAVAADARTKHSVNHATTLAKVLTEVVESWEAAQVRELIATTAPEARLEQIDTAPESCWPDLAAYRLFRATVENVQAYRSTIGSIDQNLADLLVGAGKIDTGAEDEDVRRNVAVNVLNASDTIPRADRRVNLVATLALEEYLSPVEIEPETGDLLALLLEELLLEDSAETFERFHKEGWSAFEPAIKKSTRFVEFMTPELVSGLVADLLRSKSTPRPVKDKVIDNLAHYIPDNDAPALSTAGHYALARHRPLPLHQLQRMAAVTQDAPLTLRLLTVSPPLPAAQDIVQVLAELGEPYRNLSTRAQLKFEVPDDEEHREVFEHLKKNGVLSEFRKQRLKSVRLVKMVGS</sequence>
<dbReference type="Proteomes" id="UP000658656">
    <property type="component" value="Unassembled WGS sequence"/>
</dbReference>
<dbReference type="OrthoDB" id="1701659at2"/>
<keyword evidence="2" id="KW-0472">Membrane</keyword>
<gene>
    <name evidence="4" type="ORF">GCM10017566_05110</name>
</gene>
<comment type="caution">
    <text evidence="4">The sequence shown here is derived from an EMBL/GenBank/DDBJ whole genome shotgun (WGS) entry which is preliminary data.</text>
</comment>
<dbReference type="Pfam" id="PF20693">
    <property type="entry name" value="YobI-ATPase"/>
    <property type="match status" value="1"/>
</dbReference>
<dbReference type="RefSeq" id="WP_145933479.1">
    <property type="nucleotide sequence ID" value="NZ_BNAV01000001.1"/>
</dbReference>
<reference evidence="4" key="2">
    <citation type="submission" date="2020-09" db="EMBL/GenBank/DDBJ databases">
        <authorList>
            <person name="Sun Q."/>
            <person name="Zhou Y."/>
        </authorList>
    </citation>
    <scope>NUCLEOTIDE SEQUENCE</scope>
    <source>
        <strain evidence="4">CGMCC 4.7679</strain>
    </source>
</reference>
<protein>
    <recommendedName>
        <fullName evidence="3">YobI-like P-loop NTPase domain-containing protein</fullName>
    </recommendedName>
</protein>
<keyword evidence="2" id="KW-1133">Transmembrane helix</keyword>
<accession>A0A8H9IPX1</accession>
<evidence type="ECO:0000256" key="1">
    <source>
        <dbReference type="SAM" id="MobiDB-lite"/>
    </source>
</evidence>
<dbReference type="EMBL" id="BNAV01000001">
    <property type="protein sequence ID" value="GHF35320.1"/>
    <property type="molecule type" value="Genomic_DNA"/>
</dbReference>
<feature type="compositionally biased region" description="Basic and acidic residues" evidence="1">
    <location>
        <begin position="1"/>
        <end position="10"/>
    </location>
</feature>
<feature type="region of interest" description="Disordered" evidence="1">
    <location>
        <begin position="1"/>
        <end position="40"/>
    </location>
</feature>
<feature type="compositionally biased region" description="Polar residues" evidence="1">
    <location>
        <begin position="25"/>
        <end position="40"/>
    </location>
</feature>
<dbReference type="InterPro" id="IPR048428">
    <property type="entry name" value="YobI-NTPase"/>
</dbReference>
<dbReference type="SUPFAM" id="SSF52540">
    <property type="entry name" value="P-loop containing nucleoside triphosphate hydrolases"/>
    <property type="match status" value="1"/>
</dbReference>
<evidence type="ECO:0000259" key="3">
    <source>
        <dbReference type="Pfam" id="PF20693"/>
    </source>
</evidence>